<feature type="region of interest" description="Disordered" evidence="2">
    <location>
        <begin position="1"/>
        <end position="45"/>
    </location>
</feature>
<dbReference type="EMBL" id="KZ302037">
    <property type="protein sequence ID" value="PFH49166.1"/>
    <property type="molecule type" value="Genomic_DNA"/>
</dbReference>
<evidence type="ECO:0000313" key="5">
    <source>
        <dbReference type="Proteomes" id="UP000242287"/>
    </source>
</evidence>
<keyword evidence="1" id="KW-0479">Metal-binding</keyword>
<dbReference type="Pfam" id="PF00096">
    <property type="entry name" value="zf-C2H2"/>
    <property type="match status" value="1"/>
</dbReference>
<feature type="compositionally biased region" description="Basic and acidic residues" evidence="2">
    <location>
        <begin position="35"/>
        <end position="45"/>
    </location>
</feature>
<sequence>SAPSSCASSPHVSSTPVEGRSIGRGKLKSISRENTPSKHEMDQDDPKRRLPCLILGCYRRFTNQYTLRVHMDAHKPKIKVPFPCRQGCSESFSRQHDRLRHEVSKHGKICEFLCNECGRFFSTDKTLANHKCPAAKGVTRWVN</sequence>
<keyword evidence="5" id="KW-1185">Reference proteome</keyword>
<dbReference type="InterPro" id="IPR036236">
    <property type="entry name" value="Znf_C2H2_sf"/>
</dbReference>
<dbReference type="AlphaFoldDB" id="A0A2A9NN41"/>
<dbReference type="Proteomes" id="UP000242287">
    <property type="component" value="Unassembled WGS sequence"/>
</dbReference>
<keyword evidence="1" id="KW-0863">Zinc-finger</keyword>
<evidence type="ECO:0000256" key="1">
    <source>
        <dbReference type="PROSITE-ProRule" id="PRU00042"/>
    </source>
</evidence>
<reference evidence="4 5" key="1">
    <citation type="submission" date="2014-02" db="EMBL/GenBank/DDBJ databases">
        <title>Transposable element dynamics among asymbiotic and ectomycorrhizal Amanita fungi.</title>
        <authorList>
            <consortium name="DOE Joint Genome Institute"/>
            <person name="Hess J."/>
            <person name="Skrede I."/>
            <person name="Wolfe B."/>
            <person name="LaButti K."/>
            <person name="Ohm R.A."/>
            <person name="Grigoriev I.V."/>
            <person name="Pringle A."/>
        </authorList>
    </citation>
    <scope>NUCLEOTIDE SEQUENCE [LARGE SCALE GENOMIC DNA]</scope>
    <source>
        <strain evidence="4 5">SKay4041</strain>
    </source>
</reference>
<dbReference type="STRING" id="703135.A0A2A9NN41"/>
<organism evidence="4 5">
    <name type="scientific">Amanita thiersii Skay4041</name>
    <dbReference type="NCBI Taxonomy" id="703135"/>
    <lineage>
        <taxon>Eukaryota</taxon>
        <taxon>Fungi</taxon>
        <taxon>Dikarya</taxon>
        <taxon>Basidiomycota</taxon>
        <taxon>Agaricomycotina</taxon>
        <taxon>Agaricomycetes</taxon>
        <taxon>Agaricomycetidae</taxon>
        <taxon>Agaricales</taxon>
        <taxon>Pluteineae</taxon>
        <taxon>Amanitaceae</taxon>
        <taxon>Amanita</taxon>
    </lineage>
</organism>
<evidence type="ECO:0000256" key="2">
    <source>
        <dbReference type="SAM" id="MobiDB-lite"/>
    </source>
</evidence>
<dbReference type="SUPFAM" id="SSF57667">
    <property type="entry name" value="beta-beta-alpha zinc fingers"/>
    <property type="match status" value="1"/>
</dbReference>
<gene>
    <name evidence="4" type="ORF">AMATHDRAFT_119084</name>
</gene>
<keyword evidence="1" id="KW-0862">Zinc</keyword>
<feature type="non-terminal residue" evidence="4">
    <location>
        <position position="143"/>
    </location>
</feature>
<evidence type="ECO:0000313" key="4">
    <source>
        <dbReference type="EMBL" id="PFH49166.1"/>
    </source>
</evidence>
<name>A0A2A9NN41_9AGAR</name>
<feature type="compositionally biased region" description="Low complexity" evidence="2">
    <location>
        <begin position="1"/>
        <end position="14"/>
    </location>
</feature>
<evidence type="ECO:0000259" key="3">
    <source>
        <dbReference type="PROSITE" id="PS50157"/>
    </source>
</evidence>
<dbReference type="Gene3D" id="3.30.160.60">
    <property type="entry name" value="Classic Zinc Finger"/>
    <property type="match status" value="1"/>
</dbReference>
<protein>
    <recommendedName>
        <fullName evidence="3">C2H2-type domain-containing protein</fullName>
    </recommendedName>
</protein>
<accession>A0A2A9NN41</accession>
<proteinExistence type="predicted"/>
<feature type="non-terminal residue" evidence="4">
    <location>
        <position position="1"/>
    </location>
</feature>
<feature type="domain" description="C2H2-type" evidence="3">
    <location>
        <begin position="112"/>
        <end position="131"/>
    </location>
</feature>
<dbReference type="PROSITE" id="PS00028">
    <property type="entry name" value="ZINC_FINGER_C2H2_1"/>
    <property type="match status" value="1"/>
</dbReference>
<dbReference type="OrthoDB" id="8117402at2759"/>
<dbReference type="PROSITE" id="PS50157">
    <property type="entry name" value="ZINC_FINGER_C2H2_2"/>
    <property type="match status" value="1"/>
</dbReference>
<dbReference type="GO" id="GO:0008270">
    <property type="term" value="F:zinc ion binding"/>
    <property type="evidence" value="ECO:0007669"/>
    <property type="project" value="UniProtKB-KW"/>
</dbReference>
<dbReference type="SMART" id="SM00355">
    <property type="entry name" value="ZnF_C2H2"/>
    <property type="match status" value="3"/>
</dbReference>
<dbReference type="InterPro" id="IPR013087">
    <property type="entry name" value="Znf_C2H2_type"/>
</dbReference>